<keyword evidence="11 15" id="KW-0520">NAD</keyword>
<keyword evidence="10 15" id="KW-1133">Transmembrane helix</keyword>
<proteinExistence type="inferred from homology"/>
<dbReference type="GO" id="GO:0031966">
    <property type="term" value="C:mitochondrial membrane"/>
    <property type="evidence" value="ECO:0007669"/>
    <property type="project" value="UniProtKB-SubCell"/>
</dbReference>
<accession>A0A455TNL2</accession>
<protein>
    <recommendedName>
        <fullName evidence="4 15">NADH-ubiquinone oxidoreductase chain 6</fullName>
        <ecNumber evidence="3 15">7.1.1.2</ecNumber>
    </recommendedName>
</protein>
<evidence type="ECO:0000256" key="7">
    <source>
        <dbReference type="ARBA" id="ARBA00022692"/>
    </source>
</evidence>
<keyword evidence="7 15" id="KW-0812">Transmembrane</keyword>
<dbReference type="AlphaFoldDB" id="A0A455TNL2"/>
<feature type="transmembrane region" description="Helical" evidence="15">
    <location>
        <begin position="86"/>
        <end position="106"/>
    </location>
</feature>
<dbReference type="GO" id="GO:0008137">
    <property type="term" value="F:NADH dehydrogenase (ubiquinone) activity"/>
    <property type="evidence" value="ECO:0007669"/>
    <property type="project" value="UniProtKB-UniRule"/>
</dbReference>
<evidence type="ECO:0000256" key="9">
    <source>
        <dbReference type="ARBA" id="ARBA00022982"/>
    </source>
</evidence>
<evidence type="ECO:0000256" key="15">
    <source>
        <dbReference type="RuleBase" id="RU004430"/>
    </source>
</evidence>
<feature type="signal peptide" evidence="16">
    <location>
        <begin position="1"/>
        <end position="15"/>
    </location>
</feature>
<evidence type="ECO:0000256" key="14">
    <source>
        <dbReference type="ARBA" id="ARBA00049551"/>
    </source>
</evidence>
<comment type="catalytic activity">
    <reaction evidence="14 15">
        <text>a ubiquinone + NADH + 5 H(+)(in) = a ubiquinol + NAD(+) + 4 H(+)(out)</text>
        <dbReference type="Rhea" id="RHEA:29091"/>
        <dbReference type="Rhea" id="RHEA-COMP:9565"/>
        <dbReference type="Rhea" id="RHEA-COMP:9566"/>
        <dbReference type="ChEBI" id="CHEBI:15378"/>
        <dbReference type="ChEBI" id="CHEBI:16389"/>
        <dbReference type="ChEBI" id="CHEBI:17976"/>
        <dbReference type="ChEBI" id="CHEBI:57540"/>
        <dbReference type="ChEBI" id="CHEBI:57945"/>
        <dbReference type="EC" id="7.1.1.2"/>
    </reaction>
</comment>
<keyword evidence="9 15" id="KW-0249">Electron transport</keyword>
<evidence type="ECO:0000313" key="17">
    <source>
        <dbReference type="EMBL" id="BBI37579.1"/>
    </source>
</evidence>
<geneLocation type="mitochondrion" evidence="17"/>
<comment type="similarity">
    <text evidence="2 15">Belongs to the complex I subunit 6 family.</text>
</comment>
<feature type="chain" id="PRO_5019792236" description="NADH-ubiquinone oxidoreductase chain 6" evidence="16">
    <location>
        <begin position="16"/>
        <end position="172"/>
    </location>
</feature>
<dbReference type="PANTHER" id="PTHR11435:SF1">
    <property type="entry name" value="NADH-UBIQUINONE OXIDOREDUCTASE CHAIN 6"/>
    <property type="match status" value="1"/>
</dbReference>
<evidence type="ECO:0000256" key="13">
    <source>
        <dbReference type="ARBA" id="ARBA00023136"/>
    </source>
</evidence>
<evidence type="ECO:0000256" key="1">
    <source>
        <dbReference type="ARBA" id="ARBA00004225"/>
    </source>
</evidence>
<reference evidence="17" key="1">
    <citation type="submission" date="2013-09" db="EMBL/GenBank/DDBJ databases">
        <title>partial mitogenome sequences of gobies.</title>
        <authorList>
            <person name="Miya M."/>
        </authorList>
    </citation>
    <scope>NUCLEOTIDE SEQUENCE</scope>
</reference>
<organism evidence="17">
    <name type="scientific">Trimma kudoi</name>
    <dbReference type="NCBI Taxonomy" id="1402046"/>
    <lineage>
        <taxon>Eukaryota</taxon>
        <taxon>Metazoa</taxon>
        <taxon>Chordata</taxon>
        <taxon>Craniata</taxon>
        <taxon>Vertebrata</taxon>
        <taxon>Euteleostomi</taxon>
        <taxon>Actinopterygii</taxon>
        <taxon>Neopterygii</taxon>
        <taxon>Teleostei</taxon>
        <taxon>Neoteleostei</taxon>
        <taxon>Acanthomorphata</taxon>
        <taxon>Gobiaria</taxon>
        <taxon>Gobiiformes</taxon>
        <taxon>Gobioidei</taxon>
        <taxon>Gobiidae</taxon>
        <taxon>Gobiinae</taxon>
        <taxon>Trimma</taxon>
    </lineage>
</organism>
<evidence type="ECO:0000256" key="5">
    <source>
        <dbReference type="ARBA" id="ARBA00022448"/>
    </source>
</evidence>
<keyword evidence="16" id="KW-0732">Signal</keyword>
<dbReference type="PANTHER" id="PTHR11435">
    <property type="entry name" value="NADH UBIQUINONE OXIDOREDUCTASE SUBUNIT ND6"/>
    <property type="match status" value="1"/>
</dbReference>
<evidence type="ECO:0000256" key="8">
    <source>
        <dbReference type="ARBA" id="ARBA00022967"/>
    </source>
</evidence>
<keyword evidence="13 15" id="KW-0472">Membrane</keyword>
<feature type="transmembrane region" description="Helical" evidence="15">
    <location>
        <begin position="53"/>
        <end position="74"/>
    </location>
</feature>
<sequence length="172" mass="18201">MSYMMLLLMVGLGLGMIMVASNPSPYFGALGLMVVSGLGCAVLVLDGDVLLPLVLFLIYLGGMLVVFAYSSALASDLFPQSLGHSAVAFNLVSYILMGLICGVAFFDERWFDVPRDKSESEVTVVRAELGAVACIYQAGGALLALTAWVLLVTLFVVLEVVRGGMRGALRAV</sequence>
<evidence type="ECO:0000256" key="11">
    <source>
        <dbReference type="ARBA" id="ARBA00023027"/>
    </source>
</evidence>
<comment type="subcellular location">
    <subcellularLocation>
        <location evidence="1 15">Mitochondrion membrane</location>
        <topology evidence="1 15">Multi-pass membrane protein</topology>
    </subcellularLocation>
</comment>
<evidence type="ECO:0000256" key="2">
    <source>
        <dbReference type="ARBA" id="ARBA00005698"/>
    </source>
</evidence>
<dbReference type="InterPro" id="IPR001457">
    <property type="entry name" value="NADH_UbQ/plastoQ_OxRdtase_su6"/>
</dbReference>
<dbReference type="InterPro" id="IPR050269">
    <property type="entry name" value="ComplexI_Subunit6"/>
</dbReference>
<keyword evidence="6 15" id="KW-0679">Respiratory chain</keyword>
<keyword evidence="8 15" id="KW-1278">Translocase</keyword>
<evidence type="ECO:0000256" key="6">
    <source>
        <dbReference type="ARBA" id="ARBA00022660"/>
    </source>
</evidence>
<dbReference type="Pfam" id="PF00499">
    <property type="entry name" value="Oxidored_q3"/>
    <property type="match status" value="1"/>
</dbReference>
<evidence type="ECO:0000256" key="16">
    <source>
        <dbReference type="SAM" id="SignalP"/>
    </source>
</evidence>
<keyword evidence="5 15" id="KW-0813">Transport</keyword>
<evidence type="ECO:0000256" key="4">
    <source>
        <dbReference type="ARBA" id="ARBA00021095"/>
    </source>
</evidence>
<comment type="function">
    <text evidence="15">Core subunit of the mitochondrial membrane respiratory chain NADH dehydrogenase (Complex I) which catalyzes electron transfer from NADH through the respiratory chain, using ubiquinone as an electron acceptor. Essential for the catalytic activity and assembly of complex I.</text>
</comment>
<keyword evidence="12 15" id="KW-0496">Mitochondrion</keyword>
<gene>
    <name evidence="17" type="primary">ND6</name>
</gene>
<dbReference type="EC" id="7.1.1.2" evidence="3 15"/>
<keyword evidence="15" id="KW-0830">Ubiquinone</keyword>
<name>A0A455TNL2_9GOBI</name>
<feature type="transmembrane region" description="Helical" evidence="15">
    <location>
        <begin position="135"/>
        <end position="161"/>
    </location>
</feature>
<evidence type="ECO:0000256" key="3">
    <source>
        <dbReference type="ARBA" id="ARBA00012944"/>
    </source>
</evidence>
<evidence type="ECO:0000256" key="12">
    <source>
        <dbReference type="ARBA" id="ARBA00023128"/>
    </source>
</evidence>
<evidence type="ECO:0000256" key="10">
    <source>
        <dbReference type="ARBA" id="ARBA00022989"/>
    </source>
</evidence>
<dbReference type="EMBL" id="AB854434">
    <property type="protein sequence ID" value="BBI37579.1"/>
    <property type="molecule type" value="Genomic_DNA"/>
</dbReference>